<name>A0A7K0DSJ1_9NOCA</name>
<dbReference type="SUPFAM" id="SSF46785">
    <property type="entry name" value="Winged helix' DNA-binding domain"/>
    <property type="match status" value="1"/>
</dbReference>
<dbReference type="AlphaFoldDB" id="A0A7K0DSJ1"/>
<dbReference type="PROSITE" id="PS50995">
    <property type="entry name" value="HTH_MARR_2"/>
    <property type="match status" value="1"/>
</dbReference>
<feature type="domain" description="HTH marR-type" evidence="1">
    <location>
        <begin position="5"/>
        <end position="140"/>
    </location>
</feature>
<dbReference type="PANTHER" id="PTHR39515:SF2">
    <property type="entry name" value="HTH-TYPE TRANSCRIPTIONAL REGULATOR RV0880"/>
    <property type="match status" value="1"/>
</dbReference>
<dbReference type="Gene3D" id="1.10.10.10">
    <property type="entry name" value="Winged helix-like DNA-binding domain superfamily/Winged helix DNA-binding domain"/>
    <property type="match status" value="1"/>
</dbReference>
<proteinExistence type="predicted"/>
<sequence>MVMDDAGAARELRLVTGRLARRIRRLVVDADEGVAFLELAVLHRLDRDGPASPGSLSSDEEVTTPAIAAVLRHLEELGLVERTRDPADGRRVVVTITESGRRGLRNRNEAVVGRLHAVLRDDLDETERAALTAALPVLDKVAGLL</sequence>
<dbReference type="GO" id="GO:0003700">
    <property type="term" value="F:DNA-binding transcription factor activity"/>
    <property type="evidence" value="ECO:0007669"/>
    <property type="project" value="InterPro"/>
</dbReference>
<dbReference type="EMBL" id="WEGI01000007">
    <property type="protein sequence ID" value="MQY27794.1"/>
    <property type="molecule type" value="Genomic_DNA"/>
</dbReference>
<comment type="caution">
    <text evidence="2">The sequence shown here is derived from an EMBL/GenBank/DDBJ whole genome shotgun (WGS) entry which is preliminary data.</text>
</comment>
<dbReference type="InterPro" id="IPR036388">
    <property type="entry name" value="WH-like_DNA-bd_sf"/>
</dbReference>
<reference evidence="2 3" key="1">
    <citation type="submission" date="2019-10" db="EMBL/GenBank/DDBJ databases">
        <title>Nocardia macrotermitis sp. nov. and Nocardia aurantia sp. nov., isolated from the gut of fungus growing-termite Macrotermes natalensis.</title>
        <authorList>
            <person name="Benndorf R."/>
            <person name="Schwitalla J."/>
            <person name="Martin K."/>
            <person name="De Beer W."/>
            <person name="Kaster A.-K."/>
            <person name="Vollmers J."/>
            <person name="Poulsen M."/>
            <person name="Beemelmanns C."/>
        </authorList>
    </citation>
    <scope>NUCLEOTIDE SEQUENCE [LARGE SCALE GENOMIC DNA]</scope>
    <source>
        <strain evidence="2 3">RB56</strain>
    </source>
</reference>
<dbReference type="Pfam" id="PF01047">
    <property type="entry name" value="MarR"/>
    <property type="match status" value="1"/>
</dbReference>
<dbReference type="RefSeq" id="WP_153343251.1">
    <property type="nucleotide sequence ID" value="NZ_WEGI01000007.1"/>
</dbReference>
<gene>
    <name evidence="2" type="ORF">NRB56_33770</name>
</gene>
<accession>A0A7K0DSJ1</accession>
<dbReference type="InterPro" id="IPR036390">
    <property type="entry name" value="WH_DNA-bd_sf"/>
</dbReference>
<dbReference type="OrthoDB" id="69852at2"/>
<evidence type="ECO:0000259" key="1">
    <source>
        <dbReference type="PROSITE" id="PS50995"/>
    </source>
</evidence>
<organism evidence="2 3">
    <name type="scientific">Nocardia aurantia</name>
    <dbReference type="NCBI Taxonomy" id="2585199"/>
    <lineage>
        <taxon>Bacteria</taxon>
        <taxon>Bacillati</taxon>
        <taxon>Actinomycetota</taxon>
        <taxon>Actinomycetes</taxon>
        <taxon>Mycobacteriales</taxon>
        <taxon>Nocardiaceae</taxon>
        <taxon>Nocardia</taxon>
    </lineage>
</organism>
<dbReference type="PANTHER" id="PTHR39515">
    <property type="entry name" value="CONSERVED PROTEIN"/>
    <property type="match status" value="1"/>
</dbReference>
<evidence type="ECO:0000313" key="3">
    <source>
        <dbReference type="Proteomes" id="UP000431401"/>
    </source>
</evidence>
<evidence type="ECO:0000313" key="2">
    <source>
        <dbReference type="EMBL" id="MQY27794.1"/>
    </source>
</evidence>
<keyword evidence="3" id="KW-1185">Reference proteome</keyword>
<protein>
    <submittedName>
        <fullName evidence="2">Putative HTH-type transcriptional regulator</fullName>
    </submittedName>
</protein>
<dbReference type="InterPro" id="IPR000835">
    <property type="entry name" value="HTH_MarR-typ"/>
</dbReference>
<dbReference type="SMART" id="SM00347">
    <property type="entry name" value="HTH_MARR"/>
    <property type="match status" value="1"/>
</dbReference>
<dbReference type="Proteomes" id="UP000431401">
    <property type="component" value="Unassembled WGS sequence"/>
</dbReference>
<dbReference type="InterPro" id="IPR052526">
    <property type="entry name" value="HTH-type_Bedaq_tolerance"/>
</dbReference>